<proteinExistence type="predicted"/>
<feature type="compositionally biased region" description="Pro residues" evidence="1">
    <location>
        <begin position="248"/>
        <end position="257"/>
    </location>
</feature>
<gene>
    <name evidence="2" type="ORF">RMCN_3520</name>
</gene>
<feature type="region of interest" description="Disordered" evidence="1">
    <location>
        <begin position="68"/>
        <end position="149"/>
    </location>
</feature>
<keyword evidence="3" id="KW-1185">Reference proteome</keyword>
<feature type="compositionally biased region" description="Polar residues" evidence="1">
    <location>
        <begin position="107"/>
        <end position="120"/>
    </location>
</feature>
<sequence length="282" mass="30952">MLRHVHLTQRLFSRVTAALARFADGTSGRHCAVTNARVALAAGCSPRTVTTVRGVLAAADFAVEVRRGTGSASTPVHQRRPSVWHLTSRRQPVDKAGFCDLPRSRRVTGSSPVSSKTPSEAHSAPRRDQSPKKQHRQRRAPRPLHTQRLAGWLASTATGLGARNGHHVVGQLCDALQASHLDLHAWTGPQLVQALNEDMRQRGFTWPDQITRPGPFLAQRLRHLPSRPPADLPRPVTTTANDGDPWHSPTPRPPAEPSPARLEAQRSIRETLARALRRNAKA</sequence>
<comment type="caution">
    <text evidence="2">The sequence shown here is derived from an EMBL/GenBank/DDBJ whole genome shotgun (WGS) entry which is preliminary data.</text>
</comment>
<feature type="compositionally biased region" description="Basic residues" evidence="1">
    <location>
        <begin position="132"/>
        <end position="142"/>
    </location>
</feature>
<reference evidence="2 3" key="1">
    <citation type="journal article" date="2016" name="Genome Announc.">
        <title>Draft Genome Sequences of Five Rapidly Growing Mycobacterium Species, M. thermoresistibile, M. fortuitum subsp. acetamidolyticum, M. canariasense, M. brisbanense, and M. novocastrense.</title>
        <authorList>
            <person name="Katahira K."/>
            <person name="Ogura Y."/>
            <person name="Gotoh Y."/>
            <person name="Hayashi T."/>
        </authorList>
    </citation>
    <scope>NUCLEOTIDE SEQUENCE [LARGE SCALE GENOMIC DNA]</scope>
    <source>
        <strain evidence="2 3">JCM18114</strain>
    </source>
</reference>
<feature type="region of interest" description="Disordered" evidence="1">
    <location>
        <begin position="224"/>
        <end position="266"/>
    </location>
</feature>
<evidence type="ECO:0000256" key="1">
    <source>
        <dbReference type="SAM" id="MobiDB-lite"/>
    </source>
</evidence>
<evidence type="ECO:0000313" key="2">
    <source>
        <dbReference type="EMBL" id="GAT10387.1"/>
    </source>
</evidence>
<protein>
    <recommendedName>
        <fullName evidence="4">Rep protein</fullName>
    </recommendedName>
</protein>
<name>A0ABQ0KLQ5_MYCNV</name>
<dbReference type="Proteomes" id="UP000069773">
    <property type="component" value="Unassembled WGS sequence"/>
</dbReference>
<evidence type="ECO:0008006" key="4">
    <source>
        <dbReference type="Google" id="ProtNLM"/>
    </source>
</evidence>
<evidence type="ECO:0000313" key="3">
    <source>
        <dbReference type="Proteomes" id="UP000069773"/>
    </source>
</evidence>
<dbReference type="EMBL" id="BCTA01000038">
    <property type="protein sequence ID" value="GAT10387.1"/>
    <property type="molecule type" value="Genomic_DNA"/>
</dbReference>
<accession>A0ABQ0KLQ5</accession>
<organism evidence="2 3">
    <name type="scientific">Mycolicibacterium novocastrense</name>
    <name type="common">Mycobacterium novocastrense</name>
    <dbReference type="NCBI Taxonomy" id="59813"/>
    <lineage>
        <taxon>Bacteria</taxon>
        <taxon>Bacillati</taxon>
        <taxon>Actinomycetota</taxon>
        <taxon>Actinomycetes</taxon>
        <taxon>Mycobacteriales</taxon>
        <taxon>Mycobacteriaceae</taxon>
        <taxon>Mycolicibacterium</taxon>
    </lineage>
</organism>